<sequence length="171" mass="18946">MIDIIPESKKEILAIRQLITEAFEQAKVAELVDIIRKSENFIPELSLVAVEKEEVLGHILFSQIIIQTPNQTIPALALAPLAVKPSHQHQGIGSRLVQVGLSKCRELDHAIVIVVGDPRYYQRFGFQTAGNFGLQSSLSLPDEVFMALELQPAALENITGTVLYPAYFQNL</sequence>
<dbReference type="Proteomes" id="UP000235081">
    <property type="component" value="Unassembled WGS sequence"/>
</dbReference>
<dbReference type="CDD" id="cd04301">
    <property type="entry name" value="NAT_SF"/>
    <property type="match status" value="1"/>
</dbReference>
<dbReference type="SUPFAM" id="SSF55729">
    <property type="entry name" value="Acyl-CoA N-acyltransferases (Nat)"/>
    <property type="match status" value="1"/>
</dbReference>
<accession>A0A2N6LIY6</accession>
<keyword evidence="2" id="KW-0808">Transferase</keyword>
<dbReference type="Gene3D" id="3.40.630.30">
    <property type="match status" value="1"/>
</dbReference>
<evidence type="ECO:0000259" key="1">
    <source>
        <dbReference type="PROSITE" id="PS51186"/>
    </source>
</evidence>
<comment type="caution">
    <text evidence="2">The sequence shown here is derived from an EMBL/GenBank/DDBJ whole genome shotgun (WGS) entry which is preliminary data.</text>
</comment>
<dbReference type="GO" id="GO:0016747">
    <property type="term" value="F:acyltransferase activity, transferring groups other than amino-acyl groups"/>
    <property type="evidence" value="ECO:0007669"/>
    <property type="project" value="InterPro"/>
</dbReference>
<gene>
    <name evidence="2" type="ORF">CEN46_08190</name>
</gene>
<feature type="domain" description="N-acetyltransferase" evidence="1">
    <location>
        <begin position="2"/>
        <end position="151"/>
    </location>
</feature>
<dbReference type="InterPro" id="IPR016181">
    <property type="entry name" value="Acyl_CoA_acyltransferase"/>
</dbReference>
<organism evidence="2 3">
    <name type="scientific">Fischerella thermalis CCMEE 5318</name>
    <dbReference type="NCBI Taxonomy" id="2019666"/>
    <lineage>
        <taxon>Bacteria</taxon>
        <taxon>Bacillati</taxon>
        <taxon>Cyanobacteriota</taxon>
        <taxon>Cyanophyceae</taxon>
        <taxon>Nostocales</taxon>
        <taxon>Hapalosiphonaceae</taxon>
        <taxon>Fischerella</taxon>
    </lineage>
</organism>
<dbReference type="Pfam" id="PF13527">
    <property type="entry name" value="Acetyltransf_9"/>
    <property type="match status" value="1"/>
</dbReference>
<dbReference type="EMBL" id="NMQE01000225">
    <property type="protein sequence ID" value="PMB24331.1"/>
    <property type="molecule type" value="Genomic_DNA"/>
</dbReference>
<name>A0A2N6LIY6_9CYAN</name>
<reference evidence="2 3" key="1">
    <citation type="submission" date="2017-07" db="EMBL/GenBank/DDBJ databases">
        <title>Genomes of Fischerella (Mastigocladus) sp. strains.</title>
        <authorList>
            <person name="Miller S.R."/>
        </authorList>
    </citation>
    <scope>NUCLEOTIDE SEQUENCE [LARGE SCALE GENOMIC DNA]</scope>
    <source>
        <strain evidence="2 3">CCMEE 5318</strain>
    </source>
</reference>
<evidence type="ECO:0000313" key="2">
    <source>
        <dbReference type="EMBL" id="PMB24331.1"/>
    </source>
</evidence>
<dbReference type="PROSITE" id="PS51186">
    <property type="entry name" value="GNAT"/>
    <property type="match status" value="1"/>
</dbReference>
<dbReference type="RefSeq" id="WP_102181162.1">
    <property type="nucleotide sequence ID" value="NZ_NMQE01000225.1"/>
</dbReference>
<proteinExistence type="predicted"/>
<evidence type="ECO:0000313" key="3">
    <source>
        <dbReference type="Proteomes" id="UP000235081"/>
    </source>
</evidence>
<protein>
    <submittedName>
        <fullName evidence="2">GNAT family N-acetyltransferase</fullName>
    </submittedName>
</protein>
<dbReference type="InterPro" id="IPR000182">
    <property type="entry name" value="GNAT_dom"/>
</dbReference>
<dbReference type="AlphaFoldDB" id="A0A2N6LIY6"/>